<keyword evidence="2" id="KW-1185">Reference proteome</keyword>
<evidence type="ECO:0000313" key="1">
    <source>
        <dbReference type="EMBL" id="QOR59849.1"/>
    </source>
</evidence>
<dbReference type="InterPro" id="IPR032675">
    <property type="entry name" value="LRR_dom_sf"/>
</dbReference>
<name>A0A7M1S1V0_9CAUD</name>
<dbReference type="KEGG" id="vg:65130465"/>
<dbReference type="GeneID" id="65130465"/>
<dbReference type="Proteomes" id="UP000593898">
    <property type="component" value="Segment"/>
</dbReference>
<sequence length="302" mass="33518">MSSCLNLKLKEEASASSLIYGSVRMTAVGSGSGARNGIYINANNSFVRTSSETTNVQGLTKVLFEPTINEIVEIGNNNNIVAIENVPTGQTALISADLKIDVEDLTSSIKDLFKYNEYMHKVHYLNQSYFKELTSLEAVAGYNLDLSEIKNNKTIKTLGIIPAFEGHNEYTIKEISGLTNLESLNISNRLLGVFDTYLYGSFKDIGNLVKLTDLKIESCRTFIYMSLEDMLEEMYRNGRLSGNLHISLNKPALNYKGLSYSVGTFTKELDVEFKSESTFIVVKDQNGAIEESFDGVSWSHGN</sequence>
<dbReference type="EMBL" id="MT774394">
    <property type="protein sequence ID" value="QOR59849.1"/>
    <property type="molecule type" value="Genomic_DNA"/>
</dbReference>
<dbReference type="Gene3D" id="3.80.10.10">
    <property type="entry name" value="Ribonuclease Inhibitor"/>
    <property type="match status" value="1"/>
</dbReference>
<reference evidence="1 2" key="1">
    <citation type="submission" date="2020-07" db="EMBL/GenBank/DDBJ databases">
        <title>Taxonomic proposal: Crassvirales, a new order of highly abundant and diverse bacterial viruses.</title>
        <authorList>
            <person name="Shkoporov A.N."/>
            <person name="Stockdale S.R."/>
            <person name="Guerin E."/>
            <person name="Ross R.P."/>
            <person name="Hill C."/>
        </authorList>
    </citation>
    <scope>NUCLEOTIDE SEQUENCE [LARGE SCALE GENOMIC DNA]</scope>
</reference>
<evidence type="ECO:0000313" key="2">
    <source>
        <dbReference type="Proteomes" id="UP000593898"/>
    </source>
</evidence>
<proteinExistence type="predicted"/>
<organism evidence="1 2">
    <name type="scientific">uncultured phage cr271_1</name>
    <dbReference type="NCBI Taxonomy" id="2772078"/>
    <lineage>
        <taxon>Viruses</taxon>
        <taxon>Duplodnaviria</taxon>
        <taxon>Heunggongvirae</taxon>
        <taxon>Uroviricota</taxon>
        <taxon>Caudoviricetes</taxon>
        <taxon>Crassvirales</taxon>
        <taxon>Intestiviridae</taxon>
        <taxon>Obtuvirinae</taxon>
        <taxon>Hacihdavirus</taxon>
        <taxon>Hacihdavirus animalis</taxon>
    </lineage>
</organism>
<protein>
    <submittedName>
        <fullName evidence="1">Uncharacterized protein</fullName>
    </submittedName>
</protein>
<dbReference type="RefSeq" id="YP_010112007.1">
    <property type="nucleotide sequence ID" value="NC_055887.1"/>
</dbReference>
<accession>A0A7M1S1V0</accession>